<dbReference type="Pfam" id="PF02811">
    <property type="entry name" value="PHP"/>
    <property type="match status" value="1"/>
</dbReference>
<name>A0A5C1Q8C4_9SPIO</name>
<sequence>MNLELDTHTHTVASGHAYSSLNEMALAASQKGLKIMATTDHGPAMPGGAHIYHFHNLRVIPKLISGVRILRGVEANIIDYTGRLDIPTDILSEMELVVASFHGPCIEPSTPIKTTEALINLMENKNVDIIGHPEDSRYRFDYVNVVKKAKESKTLLELNNSSLLPTTFRENSREGLIKILEICGNEGAKIVLGSDSHHTSSVGRFDMAIKLIDEIGFPKELVINQDSDEFLNYISRDIKW</sequence>
<dbReference type="SMART" id="SM00481">
    <property type="entry name" value="POLIIIAc"/>
    <property type="match status" value="1"/>
</dbReference>
<dbReference type="SUPFAM" id="SSF89550">
    <property type="entry name" value="PHP domain-like"/>
    <property type="match status" value="1"/>
</dbReference>
<dbReference type="Proteomes" id="UP000323824">
    <property type="component" value="Chromosome"/>
</dbReference>
<dbReference type="CDD" id="cd07437">
    <property type="entry name" value="PHP_HisPPase_Ycdx_like"/>
    <property type="match status" value="1"/>
</dbReference>
<dbReference type="GO" id="GO:0042578">
    <property type="term" value="F:phosphoric ester hydrolase activity"/>
    <property type="evidence" value="ECO:0007669"/>
    <property type="project" value="TreeGrafter"/>
</dbReference>
<dbReference type="PANTHER" id="PTHR36928">
    <property type="entry name" value="PHOSPHATASE YCDX-RELATED"/>
    <property type="match status" value="1"/>
</dbReference>
<dbReference type="InterPro" id="IPR004013">
    <property type="entry name" value="PHP_dom"/>
</dbReference>
<dbReference type="InterPro" id="IPR016195">
    <property type="entry name" value="Pol/histidinol_Pase-like"/>
</dbReference>
<dbReference type="InterPro" id="IPR050243">
    <property type="entry name" value="PHP_phosphatase"/>
</dbReference>
<dbReference type="GO" id="GO:0005829">
    <property type="term" value="C:cytosol"/>
    <property type="evidence" value="ECO:0007669"/>
    <property type="project" value="TreeGrafter"/>
</dbReference>
<dbReference type="KEGG" id="sper:EW093_00730"/>
<dbReference type="Gene3D" id="3.20.20.140">
    <property type="entry name" value="Metal-dependent hydrolases"/>
    <property type="match status" value="1"/>
</dbReference>
<proteinExistence type="predicted"/>
<evidence type="ECO:0000313" key="2">
    <source>
        <dbReference type="EMBL" id="QEN03290.1"/>
    </source>
</evidence>
<evidence type="ECO:0000313" key="3">
    <source>
        <dbReference type="Proteomes" id="UP000323824"/>
    </source>
</evidence>
<evidence type="ECO:0000259" key="1">
    <source>
        <dbReference type="SMART" id="SM00481"/>
    </source>
</evidence>
<reference evidence="2 3" key="1">
    <citation type="submission" date="2019-02" db="EMBL/GenBank/DDBJ databases">
        <authorList>
            <person name="Fomenkov A."/>
            <person name="Dubinina G."/>
            <person name="Grabovich M."/>
            <person name="Vincze T."/>
            <person name="Roberts R.J."/>
        </authorList>
    </citation>
    <scope>NUCLEOTIDE SEQUENCE [LARGE SCALE GENOMIC DNA]</scope>
    <source>
        <strain evidence="2 3">P</strain>
    </source>
</reference>
<dbReference type="OrthoDB" id="9808747at2"/>
<dbReference type="AlphaFoldDB" id="A0A5C1Q8C4"/>
<organism evidence="2 3">
    <name type="scientific">Thiospirochaeta perfilievii</name>
    <dbReference type="NCBI Taxonomy" id="252967"/>
    <lineage>
        <taxon>Bacteria</taxon>
        <taxon>Pseudomonadati</taxon>
        <taxon>Spirochaetota</taxon>
        <taxon>Spirochaetia</taxon>
        <taxon>Spirochaetales</taxon>
        <taxon>Spirochaetaceae</taxon>
        <taxon>Thiospirochaeta</taxon>
    </lineage>
</organism>
<gene>
    <name evidence="2" type="ORF">EW093_00730</name>
</gene>
<accession>A0A5C1Q8C4</accession>
<dbReference type="EMBL" id="CP035807">
    <property type="protein sequence ID" value="QEN03290.1"/>
    <property type="molecule type" value="Genomic_DNA"/>
</dbReference>
<protein>
    <submittedName>
        <fullName evidence="2">Phosphatase</fullName>
    </submittedName>
</protein>
<keyword evidence="3" id="KW-1185">Reference proteome</keyword>
<dbReference type="RefSeq" id="WP_149566550.1">
    <property type="nucleotide sequence ID" value="NZ_CP035807.1"/>
</dbReference>
<dbReference type="InterPro" id="IPR003141">
    <property type="entry name" value="Pol/His_phosphatase_N"/>
</dbReference>
<reference evidence="2 3" key="2">
    <citation type="submission" date="2019-09" db="EMBL/GenBank/DDBJ databases">
        <title>Complete Genome Sequence and Methylome Analysis of free living Spirochaetas.</title>
        <authorList>
            <person name="Leshcheva N."/>
            <person name="Mikheeva N."/>
        </authorList>
    </citation>
    <scope>NUCLEOTIDE SEQUENCE [LARGE SCALE GENOMIC DNA]</scope>
    <source>
        <strain evidence="2 3">P</strain>
    </source>
</reference>
<feature type="domain" description="Polymerase/histidinol phosphatase N-terminal" evidence="1">
    <location>
        <begin position="5"/>
        <end position="79"/>
    </location>
</feature>
<dbReference type="GO" id="GO:0008270">
    <property type="term" value="F:zinc ion binding"/>
    <property type="evidence" value="ECO:0007669"/>
    <property type="project" value="TreeGrafter"/>
</dbReference>
<dbReference type="PANTHER" id="PTHR36928:SF1">
    <property type="entry name" value="PHOSPHATASE YCDX-RELATED"/>
    <property type="match status" value="1"/>
</dbReference>
<dbReference type="NCBIfam" id="NF006702">
    <property type="entry name" value="PRK09248.1"/>
    <property type="match status" value="1"/>
</dbReference>